<keyword evidence="2" id="KW-1185">Reference proteome</keyword>
<dbReference type="EMBL" id="JAOTLW010000020">
    <property type="protein sequence ID" value="MDI5833330.1"/>
    <property type="molecule type" value="Genomic_DNA"/>
</dbReference>
<gene>
    <name evidence="1" type="ORF">ODY93_17240</name>
</gene>
<dbReference type="Proteomes" id="UP001159075">
    <property type="component" value="Unassembled WGS sequence"/>
</dbReference>
<sequence>MSSAVKSSIKLSNIALLERARYENGQSITVVNVGDPRNSIVSSLDGTVTLVLTKDEVRQYVNISDVFSEVEQLDLAQLKDNLPSYPLNLYKISDSTVHSILFDSYDIFERESIICFSNTPESTAVLEDIVSAHNKLFGCETVNLMDLSNQLIDFLDENDESISSTEMEVDIAHKIEMKA</sequence>
<evidence type="ECO:0000313" key="1">
    <source>
        <dbReference type="EMBL" id="MDI5833330.1"/>
    </source>
</evidence>
<accession>A0ABT6UFT2</accession>
<evidence type="ECO:0000313" key="2">
    <source>
        <dbReference type="Proteomes" id="UP001159075"/>
    </source>
</evidence>
<proteinExistence type="predicted"/>
<comment type="caution">
    <text evidence="1">The sequence shown here is derived from an EMBL/GenBank/DDBJ whole genome shotgun (WGS) entry which is preliminary data.</text>
</comment>
<name>A0ABT6UFT2_9GAMM</name>
<protein>
    <submittedName>
        <fullName evidence="1">Uncharacterized protein</fullName>
    </submittedName>
</protein>
<organism evidence="1 2">
    <name type="scientific">Shewanella xiamenensis</name>
    <dbReference type="NCBI Taxonomy" id="332186"/>
    <lineage>
        <taxon>Bacteria</taxon>
        <taxon>Pseudomonadati</taxon>
        <taxon>Pseudomonadota</taxon>
        <taxon>Gammaproteobacteria</taxon>
        <taxon>Alteromonadales</taxon>
        <taxon>Shewanellaceae</taxon>
        <taxon>Shewanella</taxon>
    </lineage>
</organism>
<dbReference type="RefSeq" id="WP_282679869.1">
    <property type="nucleotide sequence ID" value="NZ_CP106875.1"/>
</dbReference>
<reference evidence="1 2" key="1">
    <citation type="submission" date="2022-09" db="EMBL/GenBank/DDBJ databases">
        <title>The outer-membrane cytochrome OmcA is essential for infection of Shewanella oneidensis by a zebrafish-associated bacteriophage.</title>
        <authorList>
            <person name="Grenfell A.W."/>
            <person name="Intile P."/>
            <person name="Mcfarlane J."/>
            <person name="Leung D."/>
            <person name="Abdalla K."/>
            <person name="Wold M."/>
            <person name="Kees E."/>
            <person name="Gralnick J."/>
        </authorList>
    </citation>
    <scope>NUCLEOTIDE SEQUENCE [LARGE SCALE GENOMIC DNA]</scope>
    <source>
        <strain evidence="1 2">NF-5</strain>
    </source>
</reference>